<dbReference type="AlphaFoldDB" id="A0A0E0M0A2"/>
<evidence type="ECO:0000313" key="8">
    <source>
        <dbReference type="Proteomes" id="UP000026962"/>
    </source>
</evidence>
<evidence type="ECO:0000259" key="6">
    <source>
        <dbReference type="Pfam" id="PF18052"/>
    </source>
</evidence>
<keyword evidence="5" id="KW-0611">Plant defense</keyword>
<evidence type="ECO:0000313" key="7">
    <source>
        <dbReference type="EnsemblPlants" id="OPUNC09G06080.1"/>
    </source>
</evidence>
<evidence type="ECO:0000256" key="5">
    <source>
        <dbReference type="ARBA" id="ARBA00022821"/>
    </source>
</evidence>
<keyword evidence="4" id="KW-0547">Nucleotide-binding</keyword>
<dbReference type="PANTHER" id="PTHR19338:SF75">
    <property type="entry name" value="OS08G0170100 PROTEIN"/>
    <property type="match status" value="1"/>
</dbReference>
<evidence type="ECO:0000256" key="1">
    <source>
        <dbReference type="ARBA" id="ARBA00008894"/>
    </source>
</evidence>
<dbReference type="Pfam" id="PF18052">
    <property type="entry name" value="Rx_N"/>
    <property type="match status" value="1"/>
</dbReference>
<accession>A0A0E0M0A2</accession>
<dbReference type="HOGENOM" id="CLU_2444691_0_0_1"/>
<dbReference type="Proteomes" id="UP000026962">
    <property type="component" value="Chromosome 9"/>
</dbReference>
<keyword evidence="3" id="KW-0677">Repeat</keyword>
<feature type="domain" description="Disease resistance N-terminal" evidence="6">
    <location>
        <begin position="27"/>
        <end position="90"/>
    </location>
</feature>
<dbReference type="OMA" id="PWIPRRG"/>
<name>A0A0E0M0A2_ORYPU</name>
<dbReference type="PANTHER" id="PTHR19338">
    <property type="entry name" value="TRANSLOCASE OF INNER MITOCHONDRIAL MEMBRANE 13 HOMOLOG"/>
    <property type="match status" value="1"/>
</dbReference>
<dbReference type="Gene3D" id="1.20.5.4130">
    <property type="match status" value="1"/>
</dbReference>
<keyword evidence="8" id="KW-1185">Reference proteome</keyword>
<protein>
    <recommendedName>
        <fullName evidence="6">Disease resistance N-terminal domain-containing protein</fullName>
    </recommendedName>
</protein>
<dbReference type="EnsemblPlants" id="OPUNC09G06080.1">
    <property type="protein sequence ID" value="OPUNC09G06080.1"/>
    <property type="gene ID" value="OPUNC09G06080"/>
</dbReference>
<dbReference type="InterPro" id="IPR041118">
    <property type="entry name" value="Rx_N"/>
</dbReference>
<evidence type="ECO:0000256" key="4">
    <source>
        <dbReference type="ARBA" id="ARBA00022741"/>
    </source>
</evidence>
<proteinExistence type="inferred from homology"/>
<organism evidence="7">
    <name type="scientific">Oryza punctata</name>
    <name type="common">Red rice</name>
    <dbReference type="NCBI Taxonomy" id="4537"/>
    <lineage>
        <taxon>Eukaryota</taxon>
        <taxon>Viridiplantae</taxon>
        <taxon>Streptophyta</taxon>
        <taxon>Embryophyta</taxon>
        <taxon>Tracheophyta</taxon>
        <taxon>Spermatophyta</taxon>
        <taxon>Magnoliopsida</taxon>
        <taxon>Liliopsida</taxon>
        <taxon>Poales</taxon>
        <taxon>Poaceae</taxon>
        <taxon>BOP clade</taxon>
        <taxon>Oryzoideae</taxon>
        <taxon>Oryzeae</taxon>
        <taxon>Oryzinae</taxon>
        <taxon>Oryza</taxon>
    </lineage>
</organism>
<dbReference type="STRING" id="4537.A0A0E0M0A2"/>
<comment type="similarity">
    <text evidence="1">Belongs to the disease resistance NB-LRR family.</text>
</comment>
<dbReference type="Gramene" id="OPUNC09G06080.1">
    <property type="protein sequence ID" value="OPUNC09G06080.1"/>
    <property type="gene ID" value="OPUNC09G06080"/>
</dbReference>
<sequence>MPANPTPTSTTTASARRPWIPRRGHGSLLLKLGELAMDEYKLQKGVKRNVEALWRELESMQAAIRKVGDVPYDQLDEQVKLWAHDVRELS</sequence>
<keyword evidence="2" id="KW-0433">Leucine-rich repeat</keyword>
<dbReference type="GO" id="GO:0000166">
    <property type="term" value="F:nucleotide binding"/>
    <property type="evidence" value="ECO:0007669"/>
    <property type="project" value="UniProtKB-KW"/>
</dbReference>
<reference evidence="7" key="1">
    <citation type="submission" date="2015-04" db="UniProtKB">
        <authorList>
            <consortium name="EnsemblPlants"/>
        </authorList>
    </citation>
    <scope>IDENTIFICATION</scope>
</reference>
<evidence type="ECO:0000256" key="3">
    <source>
        <dbReference type="ARBA" id="ARBA00022737"/>
    </source>
</evidence>
<reference evidence="7" key="2">
    <citation type="submission" date="2018-05" db="EMBL/GenBank/DDBJ databases">
        <title>OpunRS2 (Oryza punctata Reference Sequence Version 2).</title>
        <authorList>
            <person name="Zhang J."/>
            <person name="Kudrna D."/>
            <person name="Lee S."/>
            <person name="Talag J."/>
            <person name="Welchert J."/>
            <person name="Wing R.A."/>
        </authorList>
    </citation>
    <scope>NUCLEOTIDE SEQUENCE [LARGE SCALE GENOMIC DNA]</scope>
</reference>
<dbReference type="GO" id="GO:0006952">
    <property type="term" value="P:defense response"/>
    <property type="evidence" value="ECO:0007669"/>
    <property type="project" value="UniProtKB-KW"/>
</dbReference>
<evidence type="ECO:0000256" key="2">
    <source>
        <dbReference type="ARBA" id="ARBA00022614"/>
    </source>
</evidence>